<dbReference type="InterPro" id="IPR051906">
    <property type="entry name" value="TolC-like"/>
</dbReference>
<keyword evidence="3" id="KW-0812">Transmembrane</keyword>
<evidence type="ECO:0000313" key="6">
    <source>
        <dbReference type="EMBL" id="MEM4990137.1"/>
    </source>
</evidence>
<comment type="caution">
    <text evidence="6">The sequence shown here is derived from an EMBL/GenBank/DDBJ whole genome shotgun (WGS) entry which is preliminary data.</text>
</comment>
<dbReference type="Proteomes" id="UP001495910">
    <property type="component" value="Unassembled WGS sequence"/>
</dbReference>
<evidence type="ECO:0000256" key="2">
    <source>
        <dbReference type="ARBA" id="ARBA00022452"/>
    </source>
</evidence>
<keyword evidence="5" id="KW-0998">Cell outer membrane</keyword>
<reference evidence="6 7" key="1">
    <citation type="submission" date="2024-02" db="EMBL/GenBank/DDBJ databases">
        <title>Draft genome sequence of Collimonas sp. strain H4R21, an effective mineral-weathering bacterial strain isolated from the beech rhizosphere.</title>
        <authorList>
            <person name="Morin E."/>
            <person name="Uroz S."/>
            <person name="Leveau J.H.J."/>
            <person name="Kumar R."/>
            <person name="Rey M.W."/>
            <person name="Pham J."/>
        </authorList>
    </citation>
    <scope>NUCLEOTIDE SEQUENCE [LARGE SCALE GENOMIC DNA]</scope>
    <source>
        <strain evidence="6 7">H4R21</strain>
    </source>
</reference>
<sequence length="449" mass="49399">MSSPALSAFAARHPVRNAVLRFSVRTVFAALAGSLVLVANVYAAEPPLTLAEAQRRAVERSRQLAAQDFSVAASRDMAVAAGQLPDPVLKVGIDNLPVTGRDRGSLNNDFMTMRRVGVMQEITGADKRRLRSQRFELEAQKALAEKTMATAAIERDTALAWLDRYYADAMAAVVAEQGEQARLEMQSAEGAYRAGRGSQADVFAAQSALAAFDDRASDIRRRVRNANTMLARWIGNAADLALAEKPATDTIRLDPATLDSAIAHHPQIAVLSKQVAVAETDAKLAKANEKADWTVEMTFQQRSAAFSNMVSVGLSIPLQWDRKNRQDRELSSKLAMVEQVKAEREDMLRAHVAETRSMLDEWQNGRERYARYQDELIPLANQRTLAAITAYRGGKATLADVLAARRNVIDVRIQALQLATETDRLWAQLNFLFPTGDLMAHAGIDKDTQ</sequence>
<comment type="subcellular location">
    <subcellularLocation>
        <location evidence="1">Cell outer membrane</location>
    </subcellularLocation>
</comment>
<name>A0ABU9Q1P4_9BURK</name>
<dbReference type="PANTHER" id="PTHR30026:SF20">
    <property type="entry name" value="OUTER MEMBRANE PROTEIN TOLC"/>
    <property type="match status" value="1"/>
</dbReference>
<dbReference type="EMBL" id="JBANDC010000020">
    <property type="protein sequence ID" value="MEM4990137.1"/>
    <property type="molecule type" value="Genomic_DNA"/>
</dbReference>
<evidence type="ECO:0000256" key="1">
    <source>
        <dbReference type="ARBA" id="ARBA00004442"/>
    </source>
</evidence>
<keyword evidence="4" id="KW-0472">Membrane</keyword>
<evidence type="ECO:0000256" key="3">
    <source>
        <dbReference type="ARBA" id="ARBA00022692"/>
    </source>
</evidence>
<dbReference type="SUPFAM" id="SSF56954">
    <property type="entry name" value="Outer membrane efflux proteins (OEP)"/>
    <property type="match status" value="1"/>
</dbReference>
<dbReference type="Gene3D" id="1.20.1600.10">
    <property type="entry name" value="Outer membrane efflux proteins (OEP)"/>
    <property type="match status" value="1"/>
</dbReference>
<keyword evidence="2" id="KW-1134">Transmembrane beta strand</keyword>
<gene>
    <name evidence="6" type="ORF">V8G57_22295</name>
</gene>
<accession>A0ABU9Q1P4</accession>
<proteinExistence type="predicted"/>
<dbReference type="RefSeq" id="WP_342831264.1">
    <property type="nucleotide sequence ID" value="NZ_JBANDC010000020.1"/>
</dbReference>
<organism evidence="6 7">
    <name type="scientific">Collimonas rhizosphaerae</name>
    <dbReference type="NCBI Taxonomy" id="3126357"/>
    <lineage>
        <taxon>Bacteria</taxon>
        <taxon>Pseudomonadati</taxon>
        <taxon>Pseudomonadota</taxon>
        <taxon>Betaproteobacteria</taxon>
        <taxon>Burkholderiales</taxon>
        <taxon>Oxalobacteraceae</taxon>
        <taxon>Collimonas</taxon>
    </lineage>
</organism>
<keyword evidence="7" id="KW-1185">Reference proteome</keyword>
<evidence type="ECO:0000256" key="5">
    <source>
        <dbReference type="ARBA" id="ARBA00023237"/>
    </source>
</evidence>
<dbReference type="PANTHER" id="PTHR30026">
    <property type="entry name" value="OUTER MEMBRANE PROTEIN TOLC"/>
    <property type="match status" value="1"/>
</dbReference>
<protein>
    <submittedName>
        <fullName evidence="6">TolC family protein</fullName>
    </submittedName>
</protein>
<evidence type="ECO:0000256" key="4">
    <source>
        <dbReference type="ARBA" id="ARBA00023136"/>
    </source>
</evidence>
<evidence type="ECO:0000313" key="7">
    <source>
        <dbReference type="Proteomes" id="UP001495910"/>
    </source>
</evidence>